<organism evidence="3 4">
    <name type="scientific">Apiospora kogelbergensis</name>
    <dbReference type="NCBI Taxonomy" id="1337665"/>
    <lineage>
        <taxon>Eukaryota</taxon>
        <taxon>Fungi</taxon>
        <taxon>Dikarya</taxon>
        <taxon>Ascomycota</taxon>
        <taxon>Pezizomycotina</taxon>
        <taxon>Sordariomycetes</taxon>
        <taxon>Xylariomycetidae</taxon>
        <taxon>Amphisphaeriales</taxon>
        <taxon>Apiosporaceae</taxon>
        <taxon>Apiospora</taxon>
    </lineage>
</organism>
<feature type="compositionally biased region" description="Polar residues" evidence="1">
    <location>
        <begin position="191"/>
        <end position="210"/>
    </location>
</feature>
<feature type="compositionally biased region" description="Low complexity" evidence="1">
    <location>
        <begin position="366"/>
        <end position="375"/>
    </location>
</feature>
<gene>
    <name evidence="3" type="ORF">PG999_002608</name>
</gene>
<dbReference type="InterPro" id="IPR055936">
    <property type="entry name" value="DUF7514"/>
</dbReference>
<dbReference type="Proteomes" id="UP001392437">
    <property type="component" value="Unassembled WGS sequence"/>
</dbReference>
<feature type="compositionally biased region" description="Low complexity" evidence="1">
    <location>
        <begin position="398"/>
        <end position="420"/>
    </location>
</feature>
<dbReference type="PANTHER" id="PTHR39611:SF2">
    <property type="entry name" value="HYDROXYPROLINE-RICH GLYCOPROTEIN DZ-HRGP"/>
    <property type="match status" value="1"/>
</dbReference>
<name>A0AAW0R8Z6_9PEZI</name>
<evidence type="ECO:0000313" key="3">
    <source>
        <dbReference type="EMBL" id="KAK8130228.1"/>
    </source>
</evidence>
<comment type="caution">
    <text evidence="3">The sequence shown here is derived from an EMBL/GenBank/DDBJ whole genome shotgun (WGS) entry which is preliminary data.</text>
</comment>
<feature type="domain" description="DUF7514" evidence="2">
    <location>
        <begin position="4"/>
        <end position="123"/>
    </location>
</feature>
<keyword evidence="4" id="KW-1185">Reference proteome</keyword>
<reference evidence="3 4" key="1">
    <citation type="submission" date="2023-01" db="EMBL/GenBank/DDBJ databases">
        <title>Analysis of 21 Apiospora genomes using comparative genomics revels a genus with tremendous synthesis potential of carbohydrate active enzymes and secondary metabolites.</title>
        <authorList>
            <person name="Sorensen T."/>
        </authorList>
    </citation>
    <scope>NUCLEOTIDE SEQUENCE [LARGE SCALE GENOMIC DNA]</scope>
    <source>
        <strain evidence="3 4">CBS 117206</strain>
    </source>
</reference>
<dbReference type="Pfam" id="PF24355">
    <property type="entry name" value="DUF7514"/>
    <property type="match status" value="1"/>
</dbReference>
<feature type="region of interest" description="Disordered" evidence="1">
    <location>
        <begin position="464"/>
        <end position="489"/>
    </location>
</feature>
<evidence type="ECO:0000256" key="1">
    <source>
        <dbReference type="SAM" id="MobiDB-lite"/>
    </source>
</evidence>
<accession>A0AAW0R8Z6</accession>
<feature type="region of interest" description="Disordered" evidence="1">
    <location>
        <begin position="179"/>
        <end position="313"/>
    </location>
</feature>
<feature type="region of interest" description="Disordered" evidence="1">
    <location>
        <begin position="340"/>
        <end position="436"/>
    </location>
</feature>
<feature type="compositionally biased region" description="Low complexity" evidence="1">
    <location>
        <begin position="212"/>
        <end position="229"/>
    </location>
</feature>
<dbReference type="PANTHER" id="PTHR39611">
    <property type="entry name" value="HYDROXYPROLINE-RICH GLYCOPROTEIN DZ-HRGP-RELATED"/>
    <property type="match status" value="1"/>
</dbReference>
<dbReference type="AlphaFoldDB" id="A0AAW0R8Z6"/>
<dbReference type="EMBL" id="JAQQWP010000002">
    <property type="protein sequence ID" value="KAK8130228.1"/>
    <property type="molecule type" value="Genomic_DNA"/>
</dbReference>
<evidence type="ECO:0000259" key="2">
    <source>
        <dbReference type="Pfam" id="PF24355"/>
    </source>
</evidence>
<feature type="compositionally biased region" description="Basic and acidic residues" evidence="1">
    <location>
        <begin position="265"/>
        <end position="284"/>
    </location>
</feature>
<feature type="compositionally biased region" description="Polar residues" evidence="1">
    <location>
        <begin position="424"/>
        <end position="436"/>
    </location>
</feature>
<sequence length="506" mass="54951">MKVLSGHIISKFGSEDNGLVMTPDGLRRFYVAYRLDDEAFPFITKSVSSLGIFSSKASDAYGRIADFLLDMECQHHLVQPNEHSPPLTPALTVIGFAQYYMSCILAYPDAEFHRLQKIIADVPPIVVAISSSSNDDEHTKEKRLSRSETLSRIIQHNQQSPSADPKSKQLLSGAFENLMYDLGLPPPRPSQRGSTRHQLPQPTTTATSRMQAPATTPEPRSAATAATAAERTDSSPFIAASRSISHRKYVQPSSLHTIGDDDGDDNLKENNMDGSLDRERELERASMSGPRPGYTRQHSWHPEPMTGGSPASVLYPHHHRQALEQQRYYTGHVNQSLSSSAPAAAQVNGSSAPVVPLPSVTGPPRSSISSTASSSGYWGHGGRTPPPTRHNSTSAPDVSSNGPLSLSSSSSSSVMGMTTPAATPANSSDPVSPAASMTHQWNQLQYRPPHGLQDLELLGRRRETGPAAAENPSPCEMGRGHSGWAEGQRASLRRRHYVEGWKRQCQ</sequence>
<evidence type="ECO:0000313" key="4">
    <source>
        <dbReference type="Proteomes" id="UP001392437"/>
    </source>
</evidence>
<protein>
    <recommendedName>
        <fullName evidence="2">DUF7514 domain-containing protein</fullName>
    </recommendedName>
</protein>
<proteinExistence type="predicted"/>